<comment type="caution">
    <text evidence="1">The sequence shown here is derived from an EMBL/GenBank/DDBJ whole genome shotgun (WGS) entry which is preliminary data.</text>
</comment>
<accession>A0A0F9I9X3</accession>
<name>A0A0F9I9X3_9ZZZZ</name>
<dbReference type="Pfam" id="PF25209">
    <property type="entry name" value="Phage_capsid_4"/>
    <property type="match status" value="1"/>
</dbReference>
<protein>
    <submittedName>
        <fullName evidence="1">Uncharacterized protein</fullName>
    </submittedName>
</protein>
<dbReference type="AlphaFoldDB" id="A0A0F9I9X3"/>
<sequence>MPASRGNFSQLLAPGLAAIIYEDLEALPEEYSQVFNVYPSTRAYEEDNLVAGLGSVPRKREGETLTMDEPIQGGTLRFTHESFGLGFQITREMWDDDQYSIMERVSRDFAAGIKQTVESTYANVLNDGFTTTKTVDGETLYNTAHPLLGGGTYSNRAATEIALSTTGLQELILLFEKMVNERGLLKRMIPEYLCIPTDLQFKAGEILHSPYKPYTGNNEVNVFQGRLMPMVNHYLTSASAWFIMANRRNHTLKGYWRIQPQFDSQDDWGTKGANFSVYFRLSTGAAYWHGTCASKGV</sequence>
<evidence type="ECO:0000313" key="1">
    <source>
        <dbReference type="EMBL" id="KKM24277.1"/>
    </source>
</evidence>
<reference evidence="1" key="1">
    <citation type="journal article" date="2015" name="Nature">
        <title>Complex archaea that bridge the gap between prokaryotes and eukaryotes.</title>
        <authorList>
            <person name="Spang A."/>
            <person name="Saw J.H."/>
            <person name="Jorgensen S.L."/>
            <person name="Zaremba-Niedzwiedzka K."/>
            <person name="Martijn J."/>
            <person name="Lind A.E."/>
            <person name="van Eijk R."/>
            <person name="Schleper C."/>
            <person name="Guy L."/>
            <person name="Ettema T.J."/>
        </authorList>
    </citation>
    <scope>NUCLEOTIDE SEQUENCE</scope>
</reference>
<gene>
    <name evidence="1" type="ORF">LCGC14_1606740</name>
</gene>
<dbReference type="EMBL" id="LAZR01012956">
    <property type="protein sequence ID" value="KKM24277.1"/>
    <property type="molecule type" value="Genomic_DNA"/>
</dbReference>
<organism evidence="1">
    <name type="scientific">marine sediment metagenome</name>
    <dbReference type="NCBI Taxonomy" id="412755"/>
    <lineage>
        <taxon>unclassified sequences</taxon>
        <taxon>metagenomes</taxon>
        <taxon>ecological metagenomes</taxon>
    </lineage>
</organism>
<proteinExistence type="predicted"/>